<dbReference type="InterPro" id="IPR018834">
    <property type="entry name" value="DNA/RNA-bd_Est1-type"/>
</dbReference>
<reference evidence="5" key="1">
    <citation type="submission" date="2023-02" db="EMBL/GenBank/DDBJ databases">
        <title>Genome of toxic invasive species Heracleum sosnowskyi carries increased number of genes despite the absence of recent whole-genome duplications.</title>
        <authorList>
            <person name="Schelkunov M."/>
            <person name="Shtratnikova V."/>
            <person name="Makarenko M."/>
            <person name="Klepikova A."/>
            <person name="Omelchenko D."/>
            <person name="Novikova G."/>
            <person name="Obukhova E."/>
            <person name="Bogdanov V."/>
            <person name="Penin A."/>
            <person name="Logacheva M."/>
        </authorList>
    </citation>
    <scope>NUCLEOTIDE SEQUENCE</scope>
    <source>
        <strain evidence="5">Hsosn_3</strain>
        <tissue evidence="5">Leaf</tissue>
    </source>
</reference>
<sequence length="965" mass="107392">MTIPMDNTFDNPSRERIQRLYNHNAELETRRRKAAQARIPSDPNAWQQMRENYETIILEDHAFSEQHEIEYALWQLHYRRIEELRAHYSVALSSVSQSGKGTVRGGPDRVNKIRSQLKTFLSEATGFYHDLMVKIRAKYGLPLSYVTDDPEGHISSSNEGNRSIEVRKGLISCNRCLIYLGDLARYKGLYGEGDSKARDFAAASSYYMQAASLWPSSGNPHHQLAILASYSGDELVAVYRYFRSLAVDTPFSTARENLIIAFEKNRQSYSQLLGDVKTSSLKPRQVRTAGRGRGKGDNKLAIKNVKAEAALVKEKPHSMEEILKAFSIRFVRLNGILFTRTSLETFEEVFSLTRSDFLELISSGPVEGLNFGADTSECRLLIIRLIAILIFTAHNVNRETENQSYAEILQRSVVLKKAFAAIFEFMGHILERCIQLTDPTSSYLLPGIMVFVEWLACRQDIVVGCEPDERQSTARSFFWNCCVPFLNKLLSSGFMFVNQDEDDSCFYNMSRYDEGETGNRLALPEDFELRGFLPLHAAQLILDFSRKHSFQGDSGIKEKKGRIERIIAAGKSLANVVRVGEHGIYYDTKLKRFVIGVDPQTTESPAFGFIGQEDFVESEQRTLQPKEHLYLDGDDEDEVIVFKPLVAKKQTDMVDATTSEVFLPGADVSNGCLGNTNASVPVPHVDSVLQNSLNTTSGPPASLVGITAQYLQPAQLTDLNWATARASSVNGFSSLSLLESDFSSNSKLQDYSKVLQPATSTLPFPQSMSLNSVNRYPLLATETGIPNRIDSVMSSGDNAATLSMKPSSGMSAGLKKNPVSRPIRRLGPPPGFNSVPSKSVDEPLSGIISKEAPLVDDYGWLDGYRLPSAAQVGGFSNSINPATVYQPVSKNDNLNGVVSFPFPGKQASTSRAQLVKQNIWQDYQIPGNLNQYQGQQQNNQKASNQSVPLAPQYQGQSLWEGRFFV</sequence>
<reference evidence="5" key="2">
    <citation type="submission" date="2023-05" db="EMBL/GenBank/DDBJ databases">
        <authorList>
            <person name="Schelkunov M.I."/>
        </authorList>
    </citation>
    <scope>NUCLEOTIDE SEQUENCE</scope>
    <source>
        <strain evidence="5">Hsosn_3</strain>
        <tissue evidence="5">Leaf</tissue>
    </source>
</reference>
<gene>
    <name evidence="5" type="ORF">POM88_007307</name>
</gene>
<dbReference type="GO" id="GO:0070034">
    <property type="term" value="F:telomerase RNA binding"/>
    <property type="evidence" value="ECO:0007669"/>
    <property type="project" value="TreeGrafter"/>
</dbReference>
<dbReference type="AlphaFoldDB" id="A0AAD8N5G8"/>
<dbReference type="GO" id="GO:0005697">
    <property type="term" value="C:telomerase holoenzyme complex"/>
    <property type="evidence" value="ECO:0007669"/>
    <property type="project" value="TreeGrafter"/>
</dbReference>
<proteinExistence type="predicted"/>
<dbReference type="FunFam" id="1.25.40.10:FF:000225">
    <property type="entry name" value="Protein SMG7"/>
    <property type="match status" value="1"/>
</dbReference>
<dbReference type="SUPFAM" id="SSF48452">
    <property type="entry name" value="TPR-like"/>
    <property type="match status" value="1"/>
</dbReference>
<evidence type="ECO:0000256" key="2">
    <source>
        <dbReference type="SAM" id="MobiDB-lite"/>
    </source>
</evidence>
<feature type="region of interest" description="Disordered" evidence="2">
    <location>
        <begin position="802"/>
        <end position="839"/>
    </location>
</feature>
<dbReference type="Pfam" id="PF10373">
    <property type="entry name" value="EST1_DNA_bind"/>
    <property type="match status" value="1"/>
</dbReference>
<keyword evidence="1" id="KW-0677">Repeat</keyword>
<feature type="domain" description="DNA/RNA-binding" evidence="3">
    <location>
        <begin position="203"/>
        <end position="537"/>
    </location>
</feature>
<comment type="caution">
    <text evidence="5">The sequence shown here is derived from an EMBL/GenBank/DDBJ whole genome shotgun (WGS) entry which is preliminary data.</text>
</comment>
<dbReference type="InterPro" id="IPR019458">
    <property type="entry name" value="Est1-like_N"/>
</dbReference>
<dbReference type="InterPro" id="IPR045153">
    <property type="entry name" value="Est1/Ebs1-like"/>
</dbReference>
<evidence type="ECO:0000313" key="6">
    <source>
        <dbReference type="Proteomes" id="UP001237642"/>
    </source>
</evidence>
<dbReference type="Gene3D" id="1.25.40.10">
    <property type="entry name" value="Tetratricopeptide repeat domain"/>
    <property type="match status" value="1"/>
</dbReference>
<dbReference type="PANTHER" id="PTHR15696">
    <property type="entry name" value="SMG-7 SUPPRESSOR WITH MORPHOLOGICAL EFFECT ON GENITALIA PROTEIN 7"/>
    <property type="match status" value="1"/>
</dbReference>
<evidence type="ECO:0000259" key="4">
    <source>
        <dbReference type="Pfam" id="PF10374"/>
    </source>
</evidence>
<evidence type="ECO:0000259" key="3">
    <source>
        <dbReference type="Pfam" id="PF10373"/>
    </source>
</evidence>
<accession>A0AAD8N5G8</accession>
<dbReference type="EMBL" id="JAUIZM010000002">
    <property type="protein sequence ID" value="KAK1397444.1"/>
    <property type="molecule type" value="Genomic_DNA"/>
</dbReference>
<dbReference type="Pfam" id="PF10374">
    <property type="entry name" value="EST1"/>
    <property type="match status" value="1"/>
</dbReference>
<dbReference type="InterPro" id="IPR011990">
    <property type="entry name" value="TPR-like_helical_dom_sf"/>
</dbReference>
<protein>
    <submittedName>
        <fullName evidence="5">DNA/RNA-binding domain</fullName>
    </submittedName>
</protein>
<keyword evidence="6" id="KW-1185">Reference proteome</keyword>
<dbReference type="GO" id="GO:0000184">
    <property type="term" value="P:nuclear-transcribed mRNA catabolic process, nonsense-mediated decay"/>
    <property type="evidence" value="ECO:0007669"/>
    <property type="project" value="TreeGrafter"/>
</dbReference>
<dbReference type="GO" id="GO:0042162">
    <property type="term" value="F:telomeric DNA binding"/>
    <property type="evidence" value="ECO:0007669"/>
    <property type="project" value="TreeGrafter"/>
</dbReference>
<feature type="domain" description="Telomerase activating protein Est1-like N-terminal" evidence="4">
    <location>
        <begin position="69"/>
        <end position="190"/>
    </location>
</feature>
<name>A0AAD8N5G8_9APIA</name>
<dbReference type="Proteomes" id="UP001237642">
    <property type="component" value="Unassembled WGS sequence"/>
</dbReference>
<evidence type="ECO:0000313" key="5">
    <source>
        <dbReference type="EMBL" id="KAK1397444.1"/>
    </source>
</evidence>
<evidence type="ECO:0000256" key="1">
    <source>
        <dbReference type="ARBA" id="ARBA00022737"/>
    </source>
</evidence>
<dbReference type="PANTHER" id="PTHR15696:SF25">
    <property type="entry name" value="OS08G0305300 PROTEIN"/>
    <property type="match status" value="1"/>
</dbReference>
<organism evidence="5 6">
    <name type="scientific">Heracleum sosnowskyi</name>
    <dbReference type="NCBI Taxonomy" id="360622"/>
    <lineage>
        <taxon>Eukaryota</taxon>
        <taxon>Viridiplantae</taxon>
        <taxon>Streptophyta</taxon>
        <taxon>Embryophyta</taxon>
        <taxon>Tracheophyta</taxon>
        <taxon>Spermatophyta</taxon>
        <taxon>Magnoliopsida</taxon>
        <taxon>eudicotyledons</taxon>
        <taxon>Gunneridae</taxon>
        <taxon>Pentapetalae</taxon>
        <taxon>asterids</taxon>
        <taxon>campanulids</taxon>
        <taxon>Apiales</taxon>
        <taxon>Apiaceae</taxon>
        <taxon>Apioideae</taxon>
        <taxon>apioid superclade</taxon>
        <taxon>Tordylieae</taxon>
        <taxon>Tordyliinae</taxon>
        <taxon>Heracleum</taxon>
    </lineage>
</organism>